<sequence>MGAWGYGNLENDTVLDWIAELIETDDMSLISESIEFVVEDDDIDADVASIAIGAIEVLAALQDRRGNEEYDEELNDWINEHKGKGKNLLPRAQKALQKIVLDSELKDLWEESESFEEWLKTIKELESRLN</sequence>
<name>A0ABR8MU52_9BACL</name>
<proteinExistence type="predicted"/>
<accession>A0ABR8MU52</accession>
<keyword evidence="2" id="KW-1185">Reference proteome</keyword>
<gene>
    <name evidence="1" type="ORF">H8B09_07585</name>
</gene>
<evidence type="ECO:0000313" key="1">
    <source>
        <dbReference type="EMBL" id="MBD3918606.1"/>
    </source>
</evidence>
<dbReference type="Pfam" id="PF14078">
    <property type="entry name" value="DUF4259"/>
    <property type="match status" value="1"/>
</dbReference>
<reference evidence="1 2" key="1">
    <citation type="submission" date="2020-09" db="EMBL/GenBank/DDBJ databases">
        <title>Paenibacillus sp. strain PR3 16S rRNA gene Genome sequencing and assembly.</title>
        <authorList>
            <person name="Kim J."/>
        </authorList>
    </citation>
    <scope>NUCLEOTIDE SEQUENCE [LARGE SCALE GENOMIC DNA]</scope>
    <source>
        <strain evidence="1 2">PR3</strain>
    </source>
</reference>
<dbReference type="Proteomes" id="UP000609346">
    <property type="component" value="Unassembled WGS sequence"/>
</dbReference>
<organism evidence="1 2">
    <name type="scientific">Paenibacillus terricola</name>
    <dbReference type="NCBI Taxonomy" id="2763503"/>
    <lineage>
        <taxon>Bacteria</taxon>
        <taxon>Bacillati</taxon>
        <taxon>Bacillota</taxon>
        <taxon>Bacilli</taxon>
        <taxon>Bacillales</taxon>
        <taxon>Paenibacillaceae</taxon>
        <taxon>Paenibacillus</taxon>
    </lineage>
</organism>
<dbReference type="RefSeq" id="WP_191202926.1">
    <property type="nucleotide sequence ID" value="NZ_JACXZA010000002.1"/>
</dbReference>
<dbReference type="InterPro" id="IPR025355">
    <property type="entry name" value="DUF4259"/>
</dbReference>
<dbReference type="EMBL" id="JACXZA010000002">
    <property type="protein sequence ID" value="MBD3918606.1"/>
    <property type="molecule type" value="Genomic_DNA"/>
</dbReference>
<protein>
    <submittedName>
        <fullName evidence="1">DUF4259 domain-containing protein</fullName>
    </submittedName>
</protein>
<evidence type="ECO:0000313" key="2">
    <source>
        <dbReference type="Proteomes" id="UP000609346"/>
    </source>
</evidence>
<comment type="caution">
    <text evidence="1">The sequence shown here is derived from an EMBL/GenBank/DDBJ whole genome shotgun (WGS) entry which is preliminary data.</text>
</comment>